<dbReference type="PATRIC" id="fig|1117108.3.peg.4309"/>
<proteinExistence type="predicted"/>
<evidence type="ECO:0000313" key="3">
    <source>
        <dbReference type="Proteomes" id="UP000015344"/>
    </source>
</evidence>
<feature type="region of interest" description="Disordered" evidence="1">
    <location>
        <begin position="1"/>
        <end position="26"/>
    </location>
</feature>
<comment type="caution">
    <text evidence="2">The sequence shown here is derived from an EMBL/GenBank/DDBJ whole genome shotgun (WGS) entry which is preliminary data.</text>
</comment>
<protein>
    <submittedName>
        <fullName evidence="2">Uncharacterized protein</fullName>
    </submittedName>
</protein>
<feature type="compositionally biased region" description="Polar residues" evidence="1">
    <location>
        <begin position="1"/>
        <end position="13"/>
    </location>
</feature>
<name>S9SKG2_PAEAL</name>
<reference evidence="2 3" key="1">
    <citation type="submission" date="2013-05" db="EMBL/GenBank/DDBJ databases">
        <authorList>
            <person name="Strain E.A."/>
            <person name="Brown E."/>
            <person name="Allard M.W."/>
            <person name="Luo Y.L."/>
        </authorList>
    </citation>
    <scope>NUCLEOTIDE SEQUENCE [LARGE SCALE GENOMIC DNA]</scope>
    <source>
        <strain evidence="2 3">TS-15</strain>
    </source>
</reference>
<sequence length="82" mass="9447">MESKVRNSTVTESLSEEGKEEIAVSEHSEIEMTRKQLYDEIWEMSVTGVAKKYNLPYAHLMKQIKRSGHSDSSVRILDQAQF</sequence>
<dbReference type="eggNOG" id="ENOG502ZAUB">
    <property type="taxonomic scope" value="Bacteria"/>
</dbReference>
<dbReference type="Proteomes" id="UP000015344">
    <property type="component" value="Unassembled WGS sequence"/>
</dbReference>
<dbReference type="AlphaFoldDB" id="S9SKG2"/>
<feature type="compositionally biased region" description="Basic and acidic residues" evidence="1">
    <location>
        <begin position="16"/>
        <end position="26"/>
    </location>
</feature>
<accession>S9SKG2</accession>
<gene>
    <name evidence="2" type="ORF">PAALTS15_20888</name>
</gene>
<evidence type="ECO:0000256" key="1">
    <source>
        <dbReference type="SAM" id="MobiDB-lite"/>
    </source>
</evidence>
<evidence type="ECO:0000313" key="2">
    <source>
        <dbReference type="EMBL" id="EPY05169.1"/>
    </source>
</evidence>
<organism evidence="2 3">
    <name type="scientific">Paenibacillus alvei TS-15</name>
    <dbReference type="NCBI Taxonomy" id="1117108"/>
    <lineage>
        <taxon>Bacteria</taxon>
        <taxon>Bacillati</taxon>
        <taxon>Bacillota</taxon>
        <taxon>Bacilli</taxon>
        <taxon>Bacillales</taxon>
        <taxon>Paenibacillaceae</taxon>
        <taxon>Paenibacillus</taxon>
    </lineage>
</organism>
<dbReference type="EMBL" id="ATMT01000069">
    <property type="protein sequence ID" value="EPY05169.1"/>
    <property type="molecule type" value="Genomic_DNA"/>
</dbReference>